<organism evidence="1 2">
    <name type="scientific">Edaphobacter modestus</name>
    <dbReference type="NCBI Taxonomy" id="388466"/>
    <lineage>
        <taxon>Bacteria</taxon>
        <taxon>Pseudomonadati</taxon>
        <taxon>Acidobacteriota</taxon>
        <taxon>Terriglobia</taxon>
        <taxon>Terriglobales</taxon>
        <taxon>Acidobacteriaceae</taxon>
        <taxon>Edaphobacter</taxon>
    </lineage>
</organism>
<dbReference type="AlphaFoldDB" id="A0A4Q7XYY4"/>
<protein>
    <submittedName>
        <fullName evidence="1">Uncharacterized protein</fullName>
    </submittedName>
</protein>
<sequence length="53" mass="5427">MFGVADALLFAASRTQLAVTAVNGHLFAESCGLFGEAAGTFGVQAVDPELKRA</sequence>
<keyword evidence="2" id="KW-1185">Reference proteome</keyword>
<gene>
    <name evidence="1" type="ORF">BDD14_6164</name>
</gene>
<dbReference type="Proteomes" id="UP000292958">
    <property type="component" value="Unassembled WGS sequence"/>
</dbReference>
<comment type="caution">
    <text evidence="1">The sequence shown here is derived from an EMBL/GenBank/DDBJ whole genome shotgun (WGS) entry which is preliminary data.</text>
</comment>
<evidence type="ECO:0000313" key="2">
    <source>
        <dbReference type="Proteomes" id="UP000292958"/>
    </source>
</evidence>
<evidence type="ECO:0000313" key="1">
    <source>
        <dbReference type="EMBL" id="RZU29580.1"/>
    </source>
</evidence>
<proteinExistence type="predicted"/>
<dbReference type="EMBL" id="SHKW01000007">
    <property type="protein sequence ID" value="RZU29580.1"/>
    <property type="molecule type" value="Genomic_DNA"/>
</dbReference>
<name>A0A4Q7XYY4_9BACT</name>
<accession>A0A4Q7XYY4</accession>
<reference evidence="1 2" key="1">
    <citation type="submission" date="2019-02" db="EMBL/GenBank/DDBJ databases">
        <title>Genomic Encyclopedia of Archaeal and Bacterial Type Strains, Phase II (KMG-II): from individual species to whole genera.</title>
        <authorList>
            <person name="Goeker M."/>
        </authorList>
    </citation>
    <scope>NUCLEOTIDE SEQUENCE [LARGE SCALE GENOMIC DNA]</scope>
    <source>
        <strain evidence="1 2">DSM 18101</strain>
    </source>
</reference>